<dbReference type="Gene3D" id="1.10.287.1350">
    <property type="match status" value="1"/>
</dbReference>
<dbReference type="PROSITE" id="PS51683">
    <property type="entry name" value="SAM_OMT_II"/>
    <property type="match status" value="1"/>
</dbReference>
<dbReference type="GO" id="GO:0008168">
    <property type="term" value="F:methyltransferase activity"/>
    <property type="evidence" value="ECO:0007669"/>
    <property type="project" value="UniProtKB-KW"/>
</dbReference>
<dbReference type="EMBL" id="BAAANN010000008">
    <property type="protein sequence ID" value="GAA1954323.1"/>
    <property type="molecule type" value="Genomic_DNA"/>
</dbReference>
<dbReference type="GO" id="GO:0032259">
    <property type="term" value="P:methylation"/>
    <property type="evidence" value="ECO:0007669"/>
    <property type="project" value="UniProtKB-KW"/>
</dbReference>
<dbReference type="Proteomes" id="UP001501116">
    <property type="component" value="Unassembled WGS sequence"/>
</dbReference>
<dbReference type="RefSeq" id="WP_344416944.1">
    <property type="nucleotide sequence ID" value="NZ_BAAANN010000008.1"/>
</dbReference>
<name>A0ABN2QKX9_9PSEU</name>
<evidence type="ECO:0000313" key="7">
    <source>
        <dbReference type="Proteomes" id="UP001501116"/>
    </source>
</evidence>
<protein>
    <submittedName>
        <fullName evidence="6">Methyltransferase</fullName>
    </submittedName>
</protein>
<feature type="domain" description="O-methyltransferase dimerisation" evidence="5">
    <location>
        <begin position="20"/>
        <end position="88"/>
    </location>
</feature>
<evidence type="ECO:0000256" key="1">
    <source>
        <dbReference type="ARBA" id="ARBA00022603"/>
    </source>
</evidence>
<dbReference type="Pfam" id="PF00891">
    <property type="entry name" value="Methyltransf_2"/>
    <property type="match status" value="1"/>
</dbReference>
<dbReference type="InterPro" id="IPR016461">
    <property type="entry name" value="COMT-like"/>
</dbReference>
<evidence type="ECO:0000256" key="3">
    <source>
        <dbReference type="ARBA" id="ARBA00022691"/>
    </source>
</evidence>
<reference evidence="6 7" key="1">
    <citation type="journal article" date="2019" name="Int. J. Syst. Evol. Microbiol.">
        <title>The Global Catalogue of Microorganisms (GCM) 10K type strain sequencing project: providing services to taxonomists for standard genome sequencing and annotation.</title>
        <authorList>
            <consortium name="The Broad Institute Genomics Platform"/>
            <consortium name="The Broad Institute Genome Sequencing Center for Infectious Disease"/>
            <person name="Wu L."/>
            <person name="Ma J."/>
        </authorList>
    </citation>
    <scope>NUCLEOTIDE SEQUENCE [LARGE SCALE GENOMIC DNA]</scope>
    <source>
        <strain evidence="6 7">JCM 14545</strain>
    </source>
</reference>
<accession>A0ABN2QKX9</accession>
<gene>
    <name evidence="6" type="ORF">GCM10009754_24700</name>
</gene>
<comment type="caution">
    <text evidence="6">The sequence shown here is derived from an EMBL/GenBank/DDBJ whole genome shotgun (WGS) entry which is preliminary data.</text>
</comment>
<keyword evidence="1 6" id="KW-0489">Methyltransferase</keyword>
<dbReference type="PANTHER" id="PTHR43712:SF2">
    <property type="entry name" value="O-METHYLTRANSFERASE CICE"/>
    <property type="match status" value="1"/>
</dbReference>
<dbReference type="CDD" id="cd02440">
    <property type="entry name" value="AdoMet_MTases"/>
    <property type="match status" value="1"/>
</dbReference>
<dbReference type="Pfam" id="PF08100">
    <property type="entry name" value="Dimerisation"/>
    <property type="match status" value="1"/>
</dbReference>
<proteinExistence type="predicted"/>
<dbReference type="Gene3D" id="1.10.10.10">
    <property type="entry name" value="Winged helix-like DNA-binding domain superfamily/Winged helix DNA-binding domain"/>
    <property type="match status" value="1"/>
</dbReference>
<keyword evidence="2" id="KW-0808">Transferase</keyword>
<dbReference type="InterPro" id="IPR012967">
    <property type="entry name" value="COMT_dimerisation"/>
</dbReference>
<dbReference type="InterPro" id="IPR036390">
    <property type="entry name" value="WH_DNA-bd_sf"/>
</dbReference>
<dbReference type="PANTHER" id="PTHR43712">
    <property type="entry name" value="PUTATIVE (AFU_ORTHOLOGUE AFUA_4G14580)-RELATED"/>
    <property type="match status" value="1"/>
</dbReference>
<feature type="domain" description="O-methyltransferase C-terminal" evidence="4">
    <location>
        <begin position="112"/>
        <end position="319"/>
    </location>
</feature>
<organism evidence="6 7">
    <name type="scientific">Amycolatopsis minnesotensis</name>
    <dbReference type="NCBI Taxonomy" id="337894"/>
    <lineage>
        <taxon>Bacteria</taxon>
        <taxon>Bacillati</taxon>
        <taxon>Actinomycetota</taxon>
        <taxon>Actinomycetes</taxon>
        <taxon>Pseudonocardiales</taxon>
        <taxon>Pseudonocardiaceae</taxon>
        <taxon>Amycolatopsis</taxon>
    </lineage>
</organism>
<dbReference type="PIRSF" id="PIRSF005739">
    <property type="entry name" value="O-mtase"/>
    <property type="match status" value="1"/>
</dbReference>
<evidence type="ECO:0000259" key="4">
    <source>
        <dbReference type="Pfam" id="PF00891"/>
    </source>
</evidence>
<dbReference type="InterPro" id="IPR036388">
    <property type="entry name" value="WH-like_DNA-bd_sf"/>
</dbReference>
<dbReference type="Gene3D" id="3.40.50.150">
    <property type="entry name" value="Vaccinia Virus protein VP39"/>
    <property type="match status" value="1"/>
</dbReference>
<dbReference type="SUPFAM" id="SSF53335">
    <property type="entry name" value="S-adenosyl-L-methionine-dependent methyltransferases"/>
    <property type="match status" value="1"/>
</dbReference>
<evidence type="ECO:0000259" key="5">
    <source>
        <dbReference type="Pfam" id="PF08100"/>
    </source>
</evidence>
<keyword evidence="7" id="KW-1185">Reference proteome</keyword>
<dbReference type="SUPFAM" id="SSF46785">
    <property type="entry name" value="Winged helix' DNA-binding domain"/>
    <property type="match status" value="1"/>
</dbReference>
<evidence type="ECO:0000313" key="6">
    <source>
        <dbReference type="EMBL" id="GAA1954323.1"/>
    </source>
</evidence>
<dbReference type="InterPro" id="IPR001077">
    <property type="entry name" value="COMT_C"/>
</dbReference>
<sequence>MTSRQRLDLQSVVRLSELADYIVPFTIRVVGELGVADELVAGPRPVAEIAEATGAHAPSLCRALRALAARGIFTEVTPETFALTPLAEPLRSDHPLSLRAAYPLLACDVAAWARFDHSIRTGGAAFDEAHGQDYWTYLAEHPEESGRFDASQQAATRLELRSILPAYDWASLGALIDVGGGNGAFLAGILARFKSLRGKVYDLPHVAAGAAKLFADAGVSERAEAVGGSFLESVPAGADTYLLKRVLYHWEDDDAVRLLGNVRAAMGPGSRLLVLEPVVGPTMDEFPTGRLYDLLLLAMAGGGARGQEQLEALFQRAGLRWERLISTPMLPIIEVSPV</sequence>
<keyword evidence="3" id="KW-0949">S-adenosyl-L-methionine</keyword>
<dbReference type="InterPro" id="IPR029063">
    <property type="entry name" value="SAM-dependent_MTases_sf"/>
</dbReference>
<evidence type="ECO:0000256" key="2">
    <source>
        <dbReference type="ARBA" id="ARBA00022679"/>
    </source>
</evidence>